<dbReference type="InterPro" id="IPR037522">
    <property type="entry name" value="HD_GYP_dom"/>
</dbReference>
<evidence type="ECO:0000259" key="3">
    <source>
        <dbReference type="PROSITE" id="PS51831"/>
    </source>
</evidence>
<dbReference type="Pfam" id="PF13487">
    <property type="entry name" value="HD_5"/>
    <property type="match status" value="1"/>
</dbReference>
<dbReference type="Gene3D" id="3.30.70.270">
    <property type="match status" value="1"/>
</dbReference>
<evidence type="ECO:0000313" key="5">
    <source>
        <dbReference type="EMBL" id="SHK25958.1"/>
    </source>
</evidence>
<dbReference type="InterPro" id="IPR029787">
    <property type="entry name" value="Nucleotide_cyclase"/>
</dbReference>
<dbReference type="InterPro" id="IPR043128">
    <property type="entry name" value="Rev_trsase/Diguanyl_cyclase"/>
</dbReference>
<dbReference type="SUPFAM" id="SSF109604">
    <property type="entry name" value="HD-domain/PDEase-like"/>
    <property type="match status" value="1"/>
</dbReference>
<feature type="domain" description="HD" evidence="3">
    <location>
        <begin position="393"/>
        <end position="515"/>
    </location>
</feature>
<dbReference type="SMART" id="SM00267">
    <property type="entry name" value="GGDEF"/>
    <property type="match status" value="1"/>
</dbReference>
<protein>
    <submittedName>
        <fullName evidence="5">Diguanylate cyclase (GGDEF) domain-containing protein/HDIG domain-containing protein</fullName>
    </submittedName>
</protein>
<dbReference type="PROSITE" id="PS51832">
    <property type="entry name" value="HD_GYP"/>
    <property type="match status" value="1"/>
</dbReference>
<dbReference type="Proteomes" id="UP000242497">
    <property type="component" value="Unassembled WGS sequence"/>
</dbReference>
<dbReference type="FunFam" id="3.30.70.270:FF:000001">
    <property type="entry name" value="Diguanylate cyclase domain protein"/>
    <property type="match status" value="1"/>
</dbReference>
<name>A0A1M6R0T3_9FIRM</name>
<dbReference type="InterPro" id="IPR006675">
    <property type="entry name" value="HDIG_dom"/>
</dbReference>
<evidence type="ECO:0000256" key="1">
    <source>
        <dbReference type="SAM" id="Phobius"/>
    </source>
</evidence>
<keyword evidence="6" id="KW-1185">Reference proteome</keyword>
<dbReference type="PANTHER" id="PTHR45138">
    <property type="entry name" value="REGULATORY COMPONENTS OF SENSORY TRANSDUCTION SYSTEM"/>
    <property type="match status" value="1"/>
</dbReference>
<dbReference type="CDD" id="cd01949">
    <property type="entry name" value="GGDEF"/>
    <property type="match status" value="1"/>
</dbReference>
<accession>A0A1M6R0T3</accession>
<feature type="transmembrane region" description="Helical" evidence="1">
    <location>
        <begin position="21"/>
        <end position="39"/>
    </location>
</feature>
<dbReference type="InterPro" id="IPR006674">
    <property type="entry name" value="HD_domain"/>
</dbReference>
<dbReference type="NCBIfam" id="TIGR00254">
    <property type="entry name" value="GGDEF"/>
    <property type="match status" value="1"/>
</dbReference>
<proteinExistence type="predicted"/>
<dbReference type="PROSITE" id="PS50887">
    <property type="entry name" value="GGDEF"/>
    <property type="match status" value="1"/>
</dbReference>
<feature type="transmembrane region" description="Helical" evidence="1">
    <location>
        <begin position="163"/>
        <end position="180"/>
    </location>
</feature>
<dbReference type="GO" id="GO:0052621">
    <property type="term" value="F:diguanylate cyclase activity"/>
    <property type="evidence" value="ECO:0007669"/>
    <property type="project" value="TreeGrafter"/>
</dbReference>
<dbReference type="SMART" id="SM00471">
    <property type="entry name" value="HDc"/>
    <property type="match status" value="1"/>
</dbReference>
<dbReference type="InterPro" id="IPR050469">
    <property type="entry name" value="Diguanylate_Cyclase"/>
</dbReference>
<dbReference type="Pfam" id="PF00990">
    <property type="entry name" value="GGDEF"/>
    <property type="match status" value="1"/>
</dbReference>
<dbReference type="Gene3D" id="1.10.3210.10">
    <property type="entry name" value="Hypothetical protein af1432"/>
    <property type="match status" value="1"/>
</dbReference>
<dbReference type="PROSITE" id="PS51831">
    <property type="entry name" value="HD"/>
    <property type="match status" value="1"/>
</dbReference>
<reference evidence="6" key="1">
    <citation type="submission" date="2016-11" db="EMBL/GenBank/DDBJ databases">
        <authorList>
            <person name="Varghese N."/>
            <person name="Submissions S."/>
        </authorList>
    </citation>
    <scope>NUCLEOTIDE SEQUENCE [LARGE SCALE GENOMIC DNA]</scope>
    <source>
        <strain evidence="6">DSM 15518</strain>
    </source>
</reference>
<feature type="transmembrane region" description="Helical" evidence="1">
    <location>
        <begin position="51"/>
        <end position="72"/>
    </location>
</feature>
<feature type="transmembrane region" description="Helical" evidence="1">
    <location>
        <begin position="133"/>
        <end position="151"/>
    </location>
</feature>
<sequence>MHKFKKSREERICKIISSVKLISLFFYAIIIFSRCNFLYTKNSKIYIQYNIITAFISITLLILIYEGWILFLKNNQICIKTLRIIDIIEILIFIAIVSILIFISGGYLSNYKFLFLFIIITSTIQFGMKCGTYVSAIGSIFILGVDILSMLLNTVNKYFETDLILSGVFVLTSWLLGYYVKVENEYREQLADLVNKDELTGVYNHRFFQDSLTRGIAQCKKENSTIALLFIDIDHFKYYNDLYGHQKGDYVLREIGCILKNNIRDKDIVARYGGEEFAVILPRTSEGEAFLVGERIRSKIEEYEFEGEEHLPNGKLTVSIGVSYFPEKSKNKEELINSADDALYRAKFFNKNRVEIYYSILEELKGDIEDKHIDLISSIKTLISVINAKDRYTYGHTERVVIYCDLLADKLGLSEEEKKILRYGAYLHDIGKIHIPQELLNKKMPLTNDEWNILKKHSENGVEIIKTVDSLKNVIPLILHHHEKYDGTGYPNGLKGDKIPYLTRILTVADSFDAMTSNRPYKSRKSYNEAIEELKKYSSIQFDSAIVDAFIEVININKHVFEKVR</sequence>
<dbReference type="EMBL" id="FRAE01000051">
    <property type="protein sequence ID" value="SHK25958.1"/>
    <property type="molecule type" value="Genomic_DNA"/>
</dbReference>
<evidence type="ECO:0000313" key="6">
    <source>
        <dbReference type="Proteomes" id="UP000242497"/>
    </source>
</evidence>
<evidence type="ECO:0000259" key="2">
    <source>
        <dbReference type="PROSITE" id="PS50887"/>
    </source>
</evidence>
<feature type="transmembrane region" description="Helical" evidence="1">
    <location>
        <begin position="84"/>
        <end position="103"/>
    </location>
</feature>
<dbReference type="InterPro" id="IPR003607">
    <property type="entry name" value="HD/PDEase_dom"/>
</dbReference>
<dbReference type="AlphaFoldDB" id="A0A1M6R0T3"/>
<dbReference type="CDD" id="cd00077">
    <property type="entry name" value="HDc"/>
    <property type="match status" value="1"/>
</dbReference>
<dbReference type="OrthoDB" id="9804747at2"/>
<dbReference type="GO" id="GO:0043709">
    <property type="term" value="P:cell adhesion involved in single-species biofilm formation"/>
    <property type="evidence" value="ECO:0007669"/>
    <property type="project" value="TreeGrafter"/>
</dbReference>
<feature type="domain" description="HD-GYP" evidence="4">
    <location>
        <begin position="371"/>
        <end position="565"/>
    </location>
</feature>
<dbReference type="STRING" id="1123349.SAMN02744037_01992"/>
<organism evidence="5 6">
    <name type="scientific">Tepidibacter formicigenes DSM 15518</name>
    <dbReference type="NCBI Taxonomy" id="1123349"/>
    <lineage>
        <taxon>Bacteria</taxon>
        <taxon>Bacillati</taxon>
        <taxon>Bacillota</taxon>
        <taxon>Clostridia</taxon>
        <taxon>Peptostreptococcales</taxon>
        <taxon>Peptostreptococcaceae</taxon>
        <taxon>Tepidibacter</taxon>
    </lineage>
</organism>
<keyword evidence="1" id="KW-1133">Transmembrane helix</keyword>
<dbReference type="PANTHER" id="PTHR45138:SF9">
    <property type="entry name" value="DIGUANYLATE CYCLASE DGCM-RELATED"/>
    <property type="match status" value="1"/>
</dbReference>
<evidence type="ECO:0000259" key="4">
    <source>
        <dbReference type="PROSITE" id="PS51832"/>
    </source>
</evidence>
<dbReference type="InterPro" id="IPR000160">
    <property type="entry name" value="GGDEF_dom"/>
</dbReference>
<keyword evidence="1" id="KW-0812">Transmembrane</keyword>
<dbReference type="SUPFAM" id="SSF55073">
    <property type="entry name" value="Nucleotide cyclase"/>
    <property type="match status" value="1"/>
</dbReference>
<gene>
    <name evidence="5" type="ORF">SAMN02744037_01992</name>
</gene>
<dbReference type="NCBIfam" id="TIGR00277">
    <property type="entry name" value="HDIG"/>
    <property type="match status" value="1"/>
</dbReference>
<keyword evidence="1" id="KW-0472">Membrane</keyword>
<dbReference type="GO" id="GO:1902201">
    <property type="term" value="P:negative regulation of bacterial-type flagellum-dependent cell motility"/>
    <property type="evidence" value="ECO:0007669"/>
    <property type="project" value="TreeGrafter"/>
</dbReference>
<feature type="domain" description="GGDEF" evidence="2">
    <location>
        <begin position="224"/>
        <end position="359"/>
    </location>
</feature>
<dbReference type="GO" id="GO:0005886">
    <property type="term" value="C:plasma membrane"/>
    <property type="evidence" value="ECO:0007669"/>
    <property type="project" value="TreeGrafter"/>
</dbReference>